<dbReference type="EMBL" id="AAQH01000014">
    <property type="protein sequence ID" value="EAT11736.1"/>
    <property type="molecule type" value="Genomic_DNA"/>
</dbReference>
<dbReference type="GO" id="GO:0008999">
    <property type="term" value="F:protein-N-terminal-alanine acetyltransferase activity"/>
    <property type="evidence" value="ECO:0007669"/>
    <property type="project" value="UniProtKB-UniRule"/>
</dbReference>
<dbReference type="Proteomes" id="UP000004263">
    <property type="component" value="Unassembled WGS sequence"/>
</dbReference>
<evidence type="ECO:0000256" key="4">
    <source>
        <dbReference type="ARBA" id="ARBA00023315"/>
    </source>
</evidence>
<evidence type="ECO:0000259" key="7">
    <source>
        <dbReference type="PROSITE" id="PS51186"/>
    </source>
</evidence>
<dbReference type="Gene3D" id="3.40.630.30">
    <property type="match status" value="1"/>
</dbReference>
<evidence type="ECO:0000256" key="6">
    <source>
        <dbReference type="RuleBase" id="RU363094"/>
    </source>
</evidence>
<accession>Q1N0C8</accession>
<evidence type="ECO:0000256" key="1">
    <source>
        <dbReference type="ARBA" id="ARBA00005395"/>
    </source>
</evidence>
<evidence type="ECO:0000256" key="2">
    <source>
        <dbReference type="ARBA" id="ARBA00022490"/>
    </source>
</evidence>
<dbReference type="OrthoDB" id="9796919at2"/>
<feature type="active site" description="Proton donor" evidence="5">
    <location>
        <position position="115"/>
    </location>
</feature>
<reference evidence="8 9" key="1">
    <citation type="submission" date="2006-03" db="EMBL/GenBank/DDBJ databases">
        <authorList>
            <person name="Pinhassi J."/>
            <person name="Pedros-Alio C."/>
            <person name="Ferriera S."/>
            <person name="Johnson J."/>
            <person name="Kravitz S."/>
            <person name="Halpern A."/>
            <person name="Remington K."/>
            <person name="Beeson K."/>
            <person name="Tran B."/>
            <person name="Rogers Y.-H."/>
            <person name="Friedman R."/>
            <person name="Venter J.C."/>
        </authorList>
    </citation>
    <scope>NUCLEOTIDE SEQUENCE [LARGE SCALE GENOMIC DNA]</scope>
    <source>
        <strain evidence="8 9">RED65</strain>
    </source>
</reference>
<dbReference type="InterPro" id="IPR016181">
    <property type="entry name" value="Acyl_CoA_acyltransferase"/>
</dbReference>
<dbReference type="NCBIfam" id="TIGR01575">
    <property type="entry name" value="rimI"/>
    <property type="match status" value="1"/>
</dbReference>
<name>Q1N0C8_9GAMM</name>
<keyword evidence="2 5" id="KW-0963">Cytoplasm</keyword>
<protein>
    <recommendedName>
        <fullName evidence="5 6">[Ribosomal protein bS18]-alanine N-acetyltransferase</fullName>
        <ecNumber evidence="5 6">2.3.1.266</ecNumber>
    </recommendedName>
</protein>
<dbReference type="RefSeq" id="WP_007016506.1">
    <property type="nucleotide sequence ID" value="NZ_AAQH01000014.1"/>
</dbReference>
<dbReference type="CDD" id="cd04301">
    <property type="entry name" value="NAT_SF"/>
    <property type="match status" value="1"/>
</dbReference>
<dbReference type="InterPro" id="IPR043690">
    <property type="entry name" value="RimI"/>
</dbReference>
<keyword evidence="4 5" id="KW-0012">Acyltransferase</keyword>
<evidence type="ECO:0000313" key="8">
    <source>
        <dbReference type="EMBL" id="EAT11736.1"/>
    </source>
</evidence>
<organism evidence="8 9">
    <name type="scientific">Bermanella marisrubri</name>
    <dbReference type="NCBI Taxonomy" id="207949"/>
    <lineage>
        <taxon>Bacteria</taxon>
        <taxon>Pseudomonadati</taxon>
        <taxon>Pseudomonadota</taxon>
        <taxon>Gammaproteobacteria</taxon>
        <taxon>Oceanospirillales</taxon>
        <taxon>Oceanospirillaceae</taxon>
        <taxon>Bermanella</taxon>
    </lineage>
</organism>
<dbReference type="InterPro" id="IPR006464">
    <property type="entry name" value="AcTrfase_RimI/Ard1"/>
</dbReference>
<comment type="catalytic activity">
    <reaction evidence="5 6">
        <text>N-terminal L-alanyl-[ribosomal protein bS18] + acetyl-CoA = N-terminal N(alpha)-acetyl-L-alanyl-[ribosomal protein bS18] + CoA + H(+)</text>
        <dbReference type="Rhea" id="RHEA:43756"/>
        <dbReference type="Rhea" id="RHEA-COMP:10676"/>
        <dbReference type="Rhea" id="RHEA-COMP:10677"/>
        <dbReference type="ChEBI" id="CHEBI:15378"/>
        <dbReference type="ChEBI" id="CHEBI:57287"/>
        <dbReference type="ChEBI" id="CHEBI:57288"/>
        <dbReference type="ChEBI" id="CHEBI:64718"/>
        <dbReference type="ChEBI" id="CHEBI:83683"/>
        <dbReference type="EC" id="2.3.1.266"/>
    </reaction>
</comment>
<evidence type="ECO:0000256" key="5">
    <source>
        <dbReference type="HAMAP-Rule" id="MF_02210"/>
    </source>
</evidence>
<dbReference type="SUPFAM" id="SSF55729">
    <property type="entry name" value="Acyl-CoA N-acyltransferases (Nat)"/>
    <property type="match status" value="1"/>
</dbReference>
<feature type="domain" description="N-acetyltransferase" evidence="7">
    <location>
        <begin position="2"/>
        <end position="146"/>
    </location>
</feature>
<dbReference type="HAMAP" id="MF_02210">
    <property type="entry name" value="RimI"/>
    <property type="match status" value="1"/>
</dbReference>
<dbReference type="EC" id="2.3.1.266" evidence="5 6"/>
<dbReference type="HOGENOM" id="CLU_013985_23_2_6"/>
<evidence type="ECO:0000256" key="3">
    <source>
        <dbReference type="ARBA" id="ARBA00022679"/>
    </source>
</evidence>
<comment type="caution">
    <text evidence="5">Lacks conserved residue(s) required for the propagation of feature annotation.</text>
</comment>
<sequence>MITIRSMEINDIDVVINIEHQGYSFPWSRSLFEQAIHSNKYAAVIEYKNKICGYAVLSYVVGEAELLNICVDPKERGQGLAQTLLKHLMDEAKKAENHEMFLEVRPSNDAAIHIYQKHGFNEIGRRKDYYPTKGGREDALLMAAVL</sequence>
<comment type="subcellular location">
    <subcellularLocation>
        <location evidence="5 6">Cytoplasm</location>
    </subcellularLocation>
</comment>
<dbReference type="STRING" id="207949.RED65_06297"/>
<gene>
    <name evidence="5" type="primary">rimI</name>
    <name evidence="8" type="ORF">RED65_06297</name>
</gene>
<proteinExistence type="inferred from homology"/>
<dbReference type="Pfam" id="PF00583">
    <property type="entry name" value="Acetyltransf_1"/>
    <property type="match status" value="1"/>
</dbReference>
<keyword evidence="3 5" id="KW-0808">Transferase</keyword>
<dbReference type="AlphaFoldDB" id="Q1N0C8"/>
<dbReference type="PANTHER" id="PTHR43420:SF44">
    <property type="entry name" value="ACETYLTRANSFERASE YPEA"/>
    <property type="match status" value="1"/>
</dbReference>
<dbReference type="PANTHER" id="PTHR43420">
    <property type="entry name" value="ACETYLTRANSFERASE"/>
    <property type="match status" value="1"/>
</dbReference>
<feature type="binding site" evidence="5">
    <location>
        <position position="108"/>
    </location>
    <ligand>
        <name>acetyl-CoA</name>
        <dbReference type="ChEBI" id="CHEBI:57288"/>
    </ligand>
</feature>
<keyword evidence="9" id="KW-1185">Reference proteome</keyword>
<dbReference type="InterPro" id="IPR000182">
    <property type="entry name" value="GNAT_dom"/>
</dbReference>
<dbReference type="PROSITE" id="PS51186">
    <property type="entry name" value="GNAT"/>
    <property type="match status" value="1"/>
</dbReference>
<comment type="similarity">
    <text evidence="1 5 6">Belongs to the acetyltransferase family. RimI subfamily.</text>
</comment>
<comment type="caution">
    <text evidence="8">The sequence shown here is derived from an EMBL/GenBank/DDBJ whole genome shotgun (WGS) entry which is preliminary data.</text>
</comment>
<evidence type="ECO:0000313" key="9">
    <source>
        <dbReference type="Proteomes" id="UP000004263"/>
    </source>
</evidence>
<dbReference type="InterPro" id="IPR050680">
    <property type="entry name" value="YpeA/RimI_acetyltransf"/>
</dbReference>
<dbReference type="GO" id="GO:0005737">
    <property type="term" value="C:cytoplasm"/>
    <property type="evidence" value="ECO:0007669"/>
    <property type="project" value="UniProtKB-SubCell"/>
</dbReference>
<comment type="function">
    <text evidence="5 6">Acetylates the N-terminal alanine of ribosomal protein bS18.</text>
</comment>
<feature type="active site" description="Proton acceptor" evidence="5">
    <location>
        <position position="103"/>
    </location>
</feature>